<dbReference type="Pfam" id="PF07739">
    <property type="entry name" value="TipAS"/>
    <property type="match status" value="1"/>
</dbReference>
<dbReference type="InterPro" id="IPR009061">
    <property type="entry name" value="DNA-bd_dom_put_sf"/>
</dbReference>
<dbReference type="GO" id="GO:0003700">
    <property type="term" value="F:DNA-binding transcription factor activity"/>
    <property type="evidence" value="ECO:0007669"/>
    <property type="project" value="InterPro"/>
</dbReference>
<dbReference type="EMBL" id="DWWI01000060">
    <property type="protein sequence ID" value="HJC42592.1"/>
    <property type="molecule type" value="Genomic_DNA"/>
</dbReference>
<dbReference type="InterPro" id="IPR036244">
    <property type="entry name" value="TipA-like_antibiotic-bd"/>
</dbReference>
<accession>A0A9D2P2W5</accession>
<dbReference type="InterPro" id="IPR012925">
    <property type="entry name" value="TipAS_dom"/>
</dbReference>
<comment type="caution">
    <text evidence="6">The sequence shown here is derived from an EMBL/GenBank/DDBJ whole genome shotgun (WGS) entry which is preliminary data.</text>
</comment>
<keyword evidence="2" id="KW-0238">DNA-binding</keyword>
<evidence type="ECO:0000256" key="3">
    <source>
        <dbReference type="ARBA" id="ARBA00023159"/>
    </source>
</evidence>
<dbReference type="AlphaFoldDB" id="A0A9D2P2W5"/>
<evidence type="ECO:0000256" key="2">
    <source>
        <dbReference type="ARBA" id="ARBA00023125"/>
    </source>
</evidence>
<evidence type="ECO:0000256" key="4">
    <source>
        <dbReference type="ARBA" id="ARBA00023163"/>
    </source>
</evidence>
<organism evidence="6 7">
    <name type="scientific">Candidatus Mediterraneibacter gallistercoris</name>
    <dbReference type="NCBI Taxonomy" id="2838671"/>
    <lineage>
        <taxon>Bacteria</taxon>
        <taxon>Bacillati</taxon>
        <taxon>Bacillota</taxon>
        <taxon>Clostridia</taxon>
        <taxon>Lachnospirales</taxon>
        <taxon>Lachnospiraceae</taxon>
        <taxon>Mediterraneibacter</taxon>
    </lineage>
</organism>
<dbReference type="Gene3D" id="1.10.1660.10">
    <property type="match status" value="1"/>
</dbReference>
<gene>
    <name evidence="6" type="ORF">H9756_02765</name>
</gene>
<keyword evidence="4" id="KW-0804">Transcription</keyword>
<evidence type="ECO:0000256" key="1">
    <source>
        <dbReference type="ARBA" id="ARBA00023015"/>
    </source>
</evidence>
<keyword evidence="3" id="KW-0010">Activator</keyword>
<evidence type="ECO:0000313" key="6">
    <source>
        <dbReference type="EMBL" id="HJC42592.1"/>
    </source>
</evidence>
<protein>
    <submittedName>
        <fullName evidence="6">MerR family transcriptional regulator</fullName>
    </submittedName>
</protein>
<keyword evidence="1" id="KW-0805">Transcription regulation</keyword>
<evidence type="ECO:0000259" key="5">
    <source>
        <dbReference type="PROSITE" id="PS50937"/>
    </source>
</evidence>
<reference evidence="6" key="2">
    <citation type="submission" date="2021-04" db="EMBL/GenBank/DDBJ databases">
        <authorList>
            <person name="Gilroy R."/>
        </authorList>
    </citation>
    <scope>NUCLEOTIDE SEQUENCE</scope>
    <source>
        <strain evidence="6">CHK165-2605</strain>
    </source>
</reference>
<dbReference type="PANTHER" id="PTHR30204:SF90">
    <property type="entry name" value="HTH-TYPE TRANSCRIPTIONAL ACTIVATOR MTA"/>
    <property type="match status" value="1"/>
</dbReference>
<evidence type="ECO:0000313" key="7">
    <source>
        <dbReference type="Proteomes" id="UP000823895"/>
    </source>
</evidence>
<dbReference type="Pfam" id="PF13411">
    <property type="entry name" value="MerR_1"/>
    <property type="match status" value="1"/>
</dbReference>
<reference evidence="6" key="1">
    <citation type="journal article" date="2021" name="PeerJ">
        <title>Extensive microbial diversity within the chicken gut microbiome revealed by metagenomics and culture.</title>
        <authorList>
            <person name="Gilroy R."/>
            <person name="Ravi A."/>
            <person name="Getino M."/>
            <person name="Pursley I."/>
            <person name="Horton D.L."/>
            <person name="Alikhan N.F."/>
            <person name="Baker D."/>
            <person name="Gharbi K."/>
            <person name="Hall N."/>
            <person name="Watson M."/>
            <person name="Adriaenssens E.M."/>
            <person name="Foster-Nyarko E."/>
            <person name="Jarju S."/>
            <person name="Secka A."/>
            <person name="Antonio M."/>
            <person name="Oren A."/>
            <person name="Chaudhuri R.R."/>
            <person name="La Ragione R."/>
            <person name="Hildebrand F."/>
            <person name="Pallen M.J."/>
        </authorList>
    </citation>
    <scope>NUCLEOTIDE SEQUENCE</scope>
    <source>
        <strain evidence="6">CHK165-2605</strain>
    </source>
</reference>
<sequence length="283" mass="32604">MRTVKEISDLTGISVRTLHYYDEIGLLKPTDKSEAGYRLYDDKALETLQQILFFREFDIPLKEIKAVMENPALERNQILKMQREMLVAKKERLESLIASIDRILKGENRMDFEVFSKNELEDMYNAMEANMSEAQKNIFIEHYGSMEAWKKNFLESAASQAAQKNFRKIVEWYGSKEKALEASKNPANPEIFPAYQKRLGTIIKKLADLKGKDVNSFEVRELVGEYDFVTKQMFQLPDVTDMVLEIADAYRTNPEIQAAQDSVYGEGTTEFIGEAIEAFYGKP</sequence>
<dbReference type="PROSITE" id="PS50937">
    <property type="entry name" value="HTH_MERR_2"/>
    <property type="match status" value="1"/>
</dbReference>
<name>A0A9D2P2W5_9FIRM</name>
<dbReference type="GO" id="GO:0003677">
    <property type="term" value="F:DNA binding"/>
    <property type="evidence" value="ECO:0007669"/>
    <property type="project" value="UniProtKB-KW"/>
</dbReference>
<dbReference type="Gene3D" id="1.10.490.50">
    <property type="entry name" value="Antibiotic binding domain of TipA-like multidrug resistance regulators"/>
    <property type="match status" value="1"/>
</dbReference>
<proteinExistence type="predicted"/>
<dbReference type="InterPro" id="IPR047057">
    <property type="entry name" value="MerR_fam"/>
</dbReference>
<dbReference type="CDD" id="cd01106">
    <property type="entry name" value="HTH_TipAL-Mta"/>
    <property type="match status" value="1"/>
</dbReference>
<dbReference type="PANTHER" id="PTHR30204">
    <property type="entry name" value="REDOX-CYCLING DRUG-SENSING TRANSCRIPTIONAL ACTIVATOR SOXR"/>
    <property type="match status" value="1"/>
</dbReference>
<dbReference type="Proteomes" id="UP000823895">
    <property type="component" value="Unassembled WGS sequence"/>
</dbReference>
<dbReference type="SMART" id="SM00422">
    <property type="entry name" value="HTH_MERR"/>
    <property type="match status" value="1"/>
</dbReference>
<dbReference type="SUPFAM" id="SSF89082">
    <property type="entry name" value="Antibiotic binding domain of TipA-like multidrug resistance regulators"/>
    <property type="match status" value="1"/>
</dbReference>
<feature type="domain" description="HTH merR-type" evidence="5">
    <location>
        <begin position="1"/>
        <end position="70"/>
    </location>
</feature>
<dbReference type="SUPFAM" id="SSF46955">
    <property type="entry name" value="Putative DNA-binding domain"/>
    <property type="match status" value="1"/>
</dbReference>
<dbReference type="InterPro" id="IPR000551">
    <property type="entry name" value="MerR-type_HTH_dom"/>
</dbReference>